<dbReference type="PANTHER" id="PTHR10961">
    <property type="entry name" value="PEROXISOMAL SARCOSINE OXIDASE"/>
    <property type="match status" value="1"/>
</dbReference>
<dbReference type="InterPro" id="IPR036188">
    <property type="entry name" value="FAD/NAD-bd_sf"/>
</dbReference>
<evidence type="ECO:0000313" key="7">
    <source>
        <dbReference type="Proteomes" id="UP001597151"/>
    </source>
</evidence>
<dbReference type="InterPro" id="IPR006076">
    <property type="entry name" value="FAD-dep_OxRdtase"/>
</dbReference>
<dbReference type="InterPro" id="IPR045170">
    <property type="entry name" value="MTOX"/>
</dbReference>
<keyword evidence="2" id="KW-0285">Flavoprotein</keyword>
<comment type="caution">
    <text evidence="6">The sequence shown here is derived from an EMBL/GenBank/DDBJ whole genome shotgun (WGS) entry which is preliminary data.</text>
</comment>
<dbReference type="SUPFAM" id="SSF51905">
    <property type="entry name" value="FAD/NAD(P)-binding domain"/>
    <property type="match status" value="1"/>
</dbReference>
<accession>A0ABW3TCI3</accession>
<feature type="domain" description="FAD dependent oxidoreductase" evidence="5">
    <location>
        <begin position="3"/>
        <end position="364"/>
    </location>
</feature>
<reference evidence="7" key="1">
    <citation type="journal article" date="2019" name="Int. J. Syst. Evol. Microbiol.">
        <title>The Global Catalogue of Microorganisms (GCM) 10K type strain sequencing project: providing services to taxonomists for standard genome sequencing and annotation.</title>
        <authorList>
            <consortium name="The Broad Institute Genomics Platform"/>
            <consortium name="The Broad Institute Genome Sequencing Center for Infectious Disease"/>
            <person name="Wu L."/>
            <person name="Ma J."/>
        </authorList>
    </citation>
    <scope>NUCLEOTIDE SEQUENCE [LARGE SCALE GENOMIC DNA]</scope>
    <source>
        <strain evidence="7">CCUG 55328</strain>
    </source>
</reference>
<organism evidence="6 7">
    <name type="scientific">Seohaeicola saemankumensis</name>
    <dbReference type="NCBI Taxonomy" id="481181"/>
    <lineage>
        <taxon>Bacteria</taxon>
        <taxon>Pseudomonadati</taxon>
        <taxon>Pseudomonadota</taxon>
        <taxon>Alphaproteobacteria</taxon>
        <taxon>Rhodobacterales</taxon>
        <taxon>Roseobacteraceae</taxon>
        <taxon>Seohaeicola</taxon>
    </lineage>
</organism>
<comment type="cofactor">
    <cofactor evidence="1">
        <name>FAD</name>
        <dbReference type="ChEBI" id="CHEBI:57692"/>
    </cofactor>
</comment>
<evidence type="ECO:0000256" key="4">
    <source>
        <dbReference type="ARBA" id="ARBA00023002"/>
    </source>
</evidence>
<keyword evidence="4" id="KW-0560">Oxidoreductase</keyword>
<dbReference type="SUPFAM" id="SSF54373">
    <property type="entry name" value="FAD-linked reductases, C-terminal domain"/>
    <property type="match status" value="1"/>
</dbReference>
<keyword evidence="3" id="KW-0274">FAD</keyword>
<proteinExistence type="predicted"/>
<protein>
    <submittedName>
        <fullName evidence="6">FAD-dependent oxidoreductase</fullName>
    </submittedName>
</protein>
<dbReference type="Proteomes" id="UP001597151">
    <property type="component" value="Unassembled WGS sequence"/>
</dbReference>
<evidence type="ECO:0000313" key="6">
    <source>
        <dbReference type="EMBL" id="MFD1194808.1"/>
    </source>
</evidence>
<evidence type="ECO:0000259" key="5">
    <source>
        <dbReference type="Pfam" id="PF01266"/>
    </source>
</evidence>
<dbReference type="PANTHER" id="PTHR10961:SF10">
    <property type="entry name" value="FAD DEPENDENT OXIDOREDUCTASE DOMAIN-CONTAINING PROTEIN"/>
    <property type="match status" value="1"/>
</dbReference>
<evidence type="ECO:0000256" key="3">
    <source>
        <dbReference type="ARBA" id="ARBA00022827"/>
    </source>
</evidence>
<keyword evidence="7" id="KW-1185">Reference proteome</keyword>
<evidence type="ECO:0000256" key="2">
    <source>
        <dbReference type="ARBA" id="ARBA00022630"/>
    </source>
</evidence>
<dbReference type="Gene3D" id="3.30.9.10">
    <property type="entry name" value="D-Amino Acid Oxidase, subunit A, domain 2"/>
    <property type="match status" value="1"/>
</dbReference>
<dbReference type="Gene3D" id="3.50.50.60">
    <property type="entry name" value="FAD/NAD(P)-binding domain"/>
    <property type="match status" value="1"/>
</dbReference>
<dbReference type="EMBL" id="JBHTKR010000003">
    <property type="protein sequence ID" value="MFD1194808.1"/>
    <property type="molecule type" value="Genomic_DNA"/>
</dbReference>
<gene>
    <name evidence="6" type="ORF">ACFQ3C_09015</name>
</gene>
<dbReference type="Pfam" id="PF01266">
    <property type="entry name" value="DAO"/>
    <property type="match status" value="1"/>
</dbReference>
<name>A0ABW3TCI3_9RHOB</name>
<evidence type="ECO:0000256" key="1">
    <source>
        <dbReference type="ARBA" id="ARBA00001974"/>
    </source>
</evidence>
<dbReference type="RefSeq" id="WP_380790758.1">
    <property type="nucleotide sequence ID" value="NZ_JBHTKR010000003.1"/>
</dbReference>
<sequence>MVIAVIGAGMIGAAAARHLAQGGHQVMLIGPPEPQDKAAHPGVFASHYDEGRITRALDPWPFWSRASQASIARYHQIEADSGLRFFHETGTVMAGAEDSPYIRRLCEVRDQDNLPCDMLRGPVLTARFPFFRFDPGTLALHETQGAGHINPRTLVRAQIRIAAQAGARILPDTVLGLDETPTGLRIRTDQGEVLANQALVAAGGFANMILPDPLPLTVYARTVVLLELDPQEAGRLAAMPSLIWLEPDGNDPYLLPPIRYPDGRIYLKMGGDTVDVILRDTQDIRDWFRGGGNVAVGRMLADQVRARMPGLRVATSHVQPCVTTFTPQNIPALERLGPRLSVAVGGCGRGAKCSDELGRLGAELALGRGLPDWAQQAALPS</sequence>